<name>A0A6C0CSB2_9ZZZZ</name>
<reference evidence="1" key="1">
    <citation type="journal article" date="2020" name="Nature">
        <title>Giant virus diversity and host interactions through global metagenomics.</title>
        <authorList>
            <person name="Schulz F."/>
            <person name="Roux S."/>
            <person name="Paez-Espino D."/>
            <person name="Jungbluth S."/>
            <person name="Walsh D.A."/>
            <person name="Denef V.J."/>
            <person name="McMahon K.D."/>
            <person name="Konstantinidis K.T."/>
            <person name="Eloe-Fadrosh E.A."/>
            <person name="Kyrpides N.C."/>
            <person name="Woyke T."/>
        </authorList>
    </citation>
    <scope>NUCLEOTIDE SEQUENCE</scope>
    <source>
        <strain evidence="1">GVMAG-M-3300021425-30</strain>
    </source>
</reference>
<accession>A0A6C0CSB2</accession>
<proteinExistence type="predicted"/>
<organism evidence="1">
    <name type="scientific">viral metagenome</name>
    <dbReference type="NCBI Taxonomy" id="1070528"/>
    <lineage>
        <taxon>unclassified sequences</taxon>
        <taxon>metagenomes</taxon>
        <taxon>organismal metagenomes</taxon>
    </lineage>
</organism>
<dbReference type="AlphaFoldDB" id="A0A6C0CSB2"/>
<protein>
    <submittedName>
        <fullName evidence="1">Uncharacterized protein</fullName>
    </submittedName>
</protein>
<evidence type="ECO:0000313" key="1">
    <source>
        <dbReference type="EMBL" id="QHT06579.1"/>
    </source>
</evidence>
<dbReference type="EMBL" id="MN739470">
    <property type="protein sequence ID" value="QHT06579.1"/>
    <property type="molecule type" value="Genomic_DNA"/>
</dbReference>
<sequence>MSGFQVPGTLSVTQSSLDDLSLHALQEDVTAQEFTAVRSAATTSQAFTYYIQCEYDINGGITHQASGSGGDDDAWGMAEIALNKATFAGVQEIKFPSAAGIPVPAGLITAKDTDASTISTFAVTLSLTASDQGALSASAAISGADAVSSATAENLLNAQVVQFMKPSASAPSVGASDDDVLTATLTAAELSSDYASELAAIEAAYTIADMVSAWSIAIPSIPLEVDSILSQHARLGGKDSSTVFAAGELMVAATAASYSVAVNDYQGNAVQVVDAANVFAVIKQSA</sequence>